<dbReference type="Proteomes" id="UP000006813">
    <property type="component" value="Unassembled WGS sequence"/>
</dbReference>
<dbReference type="PANTHER" id="PTHR23060:SF2">
    <property type="entry name" value="RHO GTPASE ACTIVATING PROTEIN 33, OPPOSITE STRAND"/>
    <property type="match status" value="1"/>
</dbReference>
<feature type="repeat" description="ANK" evidence="1">
    <location>
        <begin position="6"/>
        <end position="38"/>
    </location>
</feature>
<dbReference type="Gene3D" id="1.25.40.20">
    <property type="entry name" value="Ankyrin repeat-containing domain"/>
    <property type="match status" value="1"/>
</dbReference>
<proteinExistence type="predicted"/>
<evidence type="ECO:0000256" key="1">
    <source>
        <dbReference type="PROSITE-ProRule" id="PRU00023"/>
    </source>
</evidence>
<dbReference type="EMBL" id="JH172334">
    <property type="protein sequence ID" value="EHB14049.1"/>
    <property type="molecule type" value="Genomic_DNA"/>
</dbReference>
<dbReference type="PANTHER" id="PTHR23060">
    <property type="entry name" value="TESTIS EXPRESSED GENE 14"/>
    <property type="match status" value="1"/>
</dbReference>
<dbReference type="InParanoid" id="G5BXN8"/>
<gene>
    <name evidence="2" type="ORF">GW7_18421</name>
</gene>
<dbReference type="GO" id="GO:0051306">
    <property type="term" value="P:mitotic sister chromatid separation"/>
    <property type="evidence" value="ECO:0007669"/>
    <property type="project" value="InterPro"/>
</dbReference>
<dbReference type="InterPro" id="IPR036770">
    <property type="entry name" value="Ankyrin_rpt-contain_sf"/>
</dbReference>
<organism evidence="2 3">
    <name type="scientific">Heterocephalus glaber</name>
    <name type="common">Naked mole rat</name>
    <dbReference type="NCBI Taxonomy" id="10181"/>
    <lineage>
        <taxon>Eukaryota</taxon>
        <taxon>Metazoa</taxon>
        <taxon>Chordata</taxon>
        <taxon>Craniata</taxon>
        <taxon>Vertebrata</taxon>
        <taxon>Euteleostomi</taxon>
        <taxon>Mammalia</taxon>
        <taxon>Eutheria</taxon>
        <taxon>Euarchontoglires</taxon>
        <taxon>Glires</taxon>
        <taxon>Rodentia</taxon>
        <taxon>Hystricomorpha</taxon>
        <taxon>Bathyergidae</taxon>
        <taxon>Heterocephalus</taxon>
    </lineage>
</organism>
<dbReference type="PROSITE" id="PS50088">
    <property type="entry name" value="ANK_REPEAT"/>
    <property type="match status" value="1"/>
</dbReference>
<dbReference type="GO" id="GO:0007094">
    <property type="term" value="P:mitotic spindle assembly checkpoint signaling"/>
    <property type="evidence" value="ECO:0007669"/>
    <property type="project" value="InterPro"/>
</dbReference>
<dbReference type="InterPro" id="IPR039339">
    <property type="entry name" value="Tex14"/>
</dbReference>
<dbReference type="GO" id="GO:0045171">
    <property type="term" value="C:intercellular bridge"/>
    <property type="evidence" value="ECO:0007669"/>
    <property type="project" value="TreeGrafter"/>
</dbReference>
<keyword evidence="1" id="KW-0040">ANK repeat</keyword>
<reference evidence="2 3" key="1">
    <citation type="journal article" date="2011" name="Nature">
        <title>Genome sequencing reveals insights into physiology and longevity of the naked mole rat.</title>
        <authorList>
            <person name="Kim E.B."/>
            <person name="Fang X."/>
            <person name="Fushan A.A."/>
            <person name="Huang Z."/>
            <person name="Lobanov A.V."/>
            <person name="Han L."/>
            <person name="Marino S.M."/>
            <person name="Sun X."/>
            <person name="Turanov A.A."/>
            <person name="Yang P."/>
            <person name="Yim S.H."/>
            <person name="Zhao X."/>
            <person name="Kasaikina M.V."/>
            <person name="Stoletzki N."/>
            <person name="Peng C."/>
            <person name="Polak P."/>
            <person name="Xiong Z."/>
            <person name="Kiezun A."/>
            <person name="Zhu Y."/>
            <person name="Chen Y."/>
            <person name="Kryukov G.V."/>
            <person name="Zhang Q."/>
            <person name="Peshkin L."/>
            <person name="Yang L."/>
            <person name="Bronson R.T."/>
            <person name="Buffenstein R."/>
            <person name="Wang B."/>
            <person name="Han C."/>
            <person name="Li Q."/>
            <person name="Chen L."/>
            <person name="Zhao W."/>
            <person name="Sunyaev S.R."/>
            <person name="Park T.J."/>
            <person name="Zhang G."/>
            <person name="Wang J."/>
            <person name="Gladyshev V.N."/>
        </authorList>
    </citation>
    <scope>NUCLEOTIDE SEQUENCE [LARGE SCALE GENOMIC DNA]</scope>
</reference>
<dbReference type="SUPFAM" id="SSF48403">
    <property type="entry name" value="Ankyrin repeat"/>
    <property type="match status" value="1"/>
</dbReference>
<accession>G5BXN8</accession>
<dbReference type="AlphaFoldDB" id="G5BXN8"/>
<evidence type="ECO:0000313" key="3">
    <source>
        <dbReference type="Proteomes" id="UP000006813"/>
    </source>
</evidence>
<dbReference type="STRING" id="10181.G5BXN8"/>
<dbReference type="PROSITE" id="PS50297">
    <property type="entry name" value="ANK_REP_REGION"/>
    <property type="match status" value="1"/>
</dbReference>
<dbReference type="InterPro" id="IPR002110">
    <property type="entry name" value="Ankyrin_rpt"/>
</dbReference>
<sequence length="209" mass="22578">SSHCLDGSTPVHARAFSGRSQVMLQLLQAGGDVRLHDQQGHTPRDWAEQGGARQSWEVVELLQLCRTHMSALLHGAQLAPIVALGSLYVSSGHGLCGSLSSLMQTERTLRPKQIGRSPQTPALGFGQLSSLPPLGLVTGIPMVDLKELLPAQGEPDHTYERRSHTLMANNLLWRSNPVTMWQLKAPGSCPDVLLAALQHCRYSASAPLS</sequence>
<dbReference type="GO" id="GO:0030496">
    <property type="term" value="C:midbody"/>
    <property type="evidence" value="ECO:0007669"/>
    <property type="project" value="TreeGrafter"/>
</dbReference>
<name>G5BXN8_HETGA</name>
<feature type="non-terminal residue" evidence="2">
    <location>
        <position position="209"/>
    </location>
</feature>
<feature type="non-terminal residue" evidence="2">
    <location>
        <position position="1"/>
    </location>
</feature>
<dbReference type="GO" id="GO:0007140">
    <property type="term" value="P:male meiotic nuclear division"/>
    <property type="evidence" value="ECO:0007669"/>
    <property type="project" value="InterPro"/>
</dbReference>
<protein>
    <submittedName>
        <fullName evidence="2">Testis-expressed protein 14</fullName>
    </submittedName>
</protein>
<dbReference type="GO" id="GO:0008608">
    <property type="term" value="P:attachment of spindle microtubules to kinetochore"/>
    <property type="evidence" value="ECO:0007669"/>
    <property type="project" value="InterPro"/>
</dbReference>
<evidence type="ECO:0000313" key="2">
    <source>
        <dbReference type="EMBL" id="EHB14049.1"/>
    </source>
</evidence>
<dbReference type="GO" id="GO:0043063">
    <property type="term" value="P:intercellular bridge organization"/>
    <property type="evidence" value="ECO:0007669"/>
    <property type="project" value="InterPro"/>
</dbReference>
<dbReference type="GO" id="GO:0000776">
    <property type="term" value="C:kinetochore"/>
    <property type="evidence" value="ECO:0007669"/>
    <property type="project" value="TreeGrafter"/>
</dbReference>